<reference evidence="6" key="1">
    <citation type="journal article" date="2020" name="J. Phycol.">
        <title>Relative expression analysis of light-harvesting genes in the freshwater alga Lympha mucosa (Batrachospermales, Rhodophyta).</title>
        <authorList>
            <person name="Evans J.R."/>
            <person name="Vis M.L."/>
        </authorList>
    </citation>
    <scope>NUCLEOTIDE SEQUENCE</scope>
</reference>
<dbReference type="InterPro" id="IPR018254">
    <property type="entry name" value="Ribosomal_uL29_CS"/>
</dbReference>
<dbReference type="NCBIfam" id="TIGR00012">
    <property type="entry name" value="L29"/>
    <property type="match status" value="1"/>
</dbReference>
<evidence type="ECO:0000256" key="4">
    <source>
        <dbReference type="ARBA" id="ARBA00040028"/>
    </source>
</evidence>
<dbReference type="PROSITE" id="PS00579">
    <property type="entry name" value="RIBOSOMAL_L29"/>
    <property type="match status" value="1"/>
</dbReference>
<sequence length="67" mass="8098">MKLLTSEEIKKLDDKQIEDEIFNIKKTLFDFRMKQATRQPIKPHLFKLYKRQLAKILTIKSNSNIYN</sequence>
<dbReference type="PANTHER" id="PTHR10916">
    <property type="entry name" value="60S RIBOSOMAL PROTEIN L35/50S RIBOSOMAL PROTEIN L29"/>
    <property type="match status" value="1"/>
</dbReference>
<evidence type="ECO:0000256" key="2">
    <source>
        <dbReference type="ARBA" id="ARBA00022980"/>
    </source>
</evidence>
<dbReference type="InterPro" id="IPR001854">
    <property type="entry name" value="Ribosomal_uL29"/>
</dbReference>
<comment type="similarity">
    <text evidence="1">Belongs to the universal ribosomal protein uL29 family.</text>
</comment>
<dbReference type="PANTHER" id="PTHR10916:SF0">
    <property type="entry name" value="LARGE RIBOSOMAL SUBUNIT PROTEIN UL29C"/>
    <property type="match status" value="1"/>
</dbReference>
<dbReference type="Pfam" id="PF00831">
    <property type="entry name" value="Ribosomal_L29"/>
    <property type="match status" value="1"/>
</dbReference>
<dbReference type="EMBL" id="MN509464">
    <property type="protein sequence ID" value="QHO64129.1"/>
    <property type="molecule type" value="Genomic_DNA"/>
</dbReference>
<dbReference type="AlphaFoldDB" id="A0A6B9VPC0"/>
<evidence type="ECO:0000256" key="5">
    <source>
        <dbReference type="ARBA" id="ARBA00042960"/>
    </source>
</evidence>
<organism evidence="6">
    <name type="scientific">Lympha mucosa</name>
    <dbReference type="NCBI Taxonomy" id="2045360"/>
    <lineage>
        <taxon>Eukaryota</taxon>
        <taxon>Rhodophyta</taxon>
        <taxon>Florideophyceae</taxon>
        <taxon>Nemaliophycidae</taxon>
        <taxon>Batrachospermales</taxon>
        <taxon>Batrachospermaceae</taxon>
        <taxon>Lympha</taxon>
    </lineage>
</organism>
<protein>
    <recommendedName>
        <fullName evidence="4">Large ribosomal subunit protein uL29c</fullName>
    </recommendedName>
    <alternativeName>
        <fullName evidence="5">50S ribosomal protein L29, chloroplastic</fullName>
    </alternativeName>
</protein>
<keyword evidence="3" id="KW-0687">Ribonucleoprotein</keyword>
<evidence type="ECO:0000256" key="3">
    <source>
        <dbReference type="ARBA" id="ARBA00023274"/>
    </source>
</evidence>
<dbReference type="InterPro" id="IPR036049">
    <property type="entry name" value="Ribosomal_uL29_sf"/>
</dbReference>
<keyword evidence="2 6" id="KW-0689">Ribosomal protein</keyword>
<dbReference type="SUPFAM" id="SSF46561">
    <property type="entry name" value="Ribosomal protein L29 (L29p)"/>
    <property type="match status" value="1"/>
</dbReference>
<geneLocation type="plastid" evidence="6"/>
<gene>
    <name evidence="6" type="primary">rpl29</name>
</gene>
<dbReference type="GO" id="GO:0006412">
    <property type="term" value="P:translation"/>
    <property type="evidence" value="ECO:0007669"/>
    <property type="project" value="InterPro"/>
</dbReference>
<proteinExistence type="inferred from homology"/>
<keyword evidence="6" id="KW-0934">Plastid</keyword>
<accession>A0A6B9VPC0</accession>
<evidence type="ECO:0000256" key="1">
    <source>
        <dbReference type="ARBA" id="ARBA00009254"/>
    </source>
</evidence>
<dbReference type="CDD" id="cd00427">
    <property type="entry name" value="Ribosomal_L29_HIP"/>
    <property type="match status" value="1"/>
</dbReference>
<dbReference type="InterPro" id="IPR050063">
    <property type="entry name" value="Ribosomal_protein_uL29"/>
</dbReference>
<dbReference type="GO" id="GO:0022625">
    <property type="term" value="C:cytosolic large ribosomal subunit"/>
    <property type="evidence" value="ECO:0007669"/>
    <property type="project" value="TreeGrafter"/>
</dbReference>
<evidence type="ECO:0000313" key="6">
    <source>
        <dbReference type="EMBL" id="QHO64129.1"/>
    </source>
</evidence>
<name>A0A6B9VPC0_9FLOR</name>
<dbReference type="HAMAP" id="MF_00374">
    <property type="entry name" value="Ribosomal_uL29"/>
    <property type="match status" value="1"/>
</dbReference>
<dbReference type="Gene3D" id="1.10.287.310">
    <property type="match status" value="1"/>
</dbReference>
<dbReference type="GO" id="GO:0003735">
    <property type="term" value="F:structural constituent of ribosome"/>
    <property type="evidence" value="ECO:0007669"/>
    <property type="project" value="InterPro"/>
</dbReference>